<gene>
    <name evidence="4" type="ORF">INT43_007092</name>
</gene>
<evidence type="ECO:0000259" key="2">
    <source>
        <dbReference type="PROSITE" id="PS50181"/>
    </source>
</evidence>
<keyword evidence="5" id="KW-1185">Reference proteome</keyword>
<dbReference type="InterPro" id="IPR018247">
    <property type="entry name" value="EF_Hand_1_Ca_BS"/>
</dbReference>
<dbReference type="EMBL" id="JAEPQZ010000004">
    <property type="protein sequence ID" value="KAG2182165.1"/>
    <property type="molecule type" value="Genomic_DNA"/>
</dbReference>
<dbReference type="PROSITE" id="PS50181">
    <property type="entry name" value="FBOX"/>
    <property type="match status" value="1"/>
</dbReference>
<accession>A0A8H7UGH1</accession>
<dbReference type="Gene3D" id="1.20.1280.50">
    <property type="match status" value="1"/>
</dbReference>
<dbReference type="PROSITE" id="PS50222">
    <property type="entry name" value="EF_HAND_2"/>
    <property type="match status" value="1"/>
</dbReference>
<keyword evidence="1" id="KW-0106">Calcium</keyword>
<protein>
    <recommendedName>
        <fullName evidence="6">EF-hand domain-containing protein</fullName>
    </recommendedName>
</protein>
<dbReference type="GO" id="GO:0005509">
    <property type="term" value="F:calcium ion binding"/>
    <property type="evidence" value="ECO:0007669"/>
    <property type="project" value="InterPro"/>
</dbReference>
<feature type="domain" description="EF-hand" evidence="3">
    <location>
        <begin position="218"/>
        <end position="253"/>
    </location>
</feature>
<evidence type="ECO:0000313" key="4">
    <source>
        <dbReference type="EMBL" id="KAG2182165.1"/>
    </source>
</evidence>
<dbReference type="PROSITE" id="PS00018">
    <property type="entry name" value="EF_HAND_1"/>
    <property type="match status" value="1"/>
</dbReference>
<dbReference type="OrthoDB" id="26525at2759"/>
<dbReference type="Proteomes" id="UP000654370">
    <property type="component" value="Unassembled WGS sequence"/>
</dbReference>
<evidence type="ECO:0000259" key="3">
    <source>
        <dbReference type="PROSITE" id="PS50222"/>
    </source>
</evidence>
<feature type="domain" description="F-box" evidence="2">
    <location>
        <begin position="1"/>
        <end position="47"/>
    </location>
</feature>
<dbReference type="Gene3D" id="1.10.238.10">
    <property type="entry name" value="EF-hand"/>
    <property type="match status" value="1"/>
</dbReference>
<evidence type="ECO:0000313" key="5">
    <source>
        <dbReference type="Proteomes" id="UP000654370"/>
    </source>
</evidence>
<sequence>MLRIEDIPEPVLTELAYALDPSDIARLACTCKSLSQIYSSNELWRSKCHHDFGNLFTVYQILTTAGLELDPTLEAKFAHEPANWRRYYIEKNAAVNGSENQNHALIEEGEEEYKKAQQDLQSFQDSQDVSILNRVASKMVWILDVFPGHAGCYHLLGFILYVLNRLEESIILLEFGRTVDPEYEPIDDLEEEISKILNGYKGSEDEEPLISDSNLSPKLTQVLSEIFDTFDKDNDGALSNQELGNFIFTTNGSHPPPQFLVQMAQRFGGTRRNWLTKEGFLAFYLEQTLDDPSETRNDLTVHGYDGHTLQKLMQE</sequence>
<dbReference type="AlphaFoldDB" id="A0A8H7UGH1"/>
<evidence type="ECO:0000256" key="1">
    <source>
        <dbReference type="ARBA" id="ARBA00022837"/>
    </source>
</evidence>
<dbReference type="InterPro" id="IPR036047">
    <property type="entry name" value="F-box-like_dom_sf"/>
</dbReference>
<dbReference type="InterPro" id="IPR002048">
    <property type="entry name" value="EF_hand_dom"/>
</dbReference>
<name>A0A8H7UGH1_MORIS</name>
<organism evidence="4 5">
    <name type="scientific">Mortierella isabellina</name>
    <name type="common">Filamentous fungus</name>
    <name type="synonym">Umbelopsis isabellina</name>
    <dbReference type="NCBI Taxonomy" id="91625"/>
    <lineage>
        <taxon>Eukaryota</taxon>
        <taxon>Fungi</taxon>
        <taxon>Fungi incertae sedis</taxon>
        <taxon>Mucoromycota</taxon>
        <taxon>Mucoromycotina</taxon>
        <taxon>Umbelopsidomycetes</taxon>
        <taxon>Umbelopsidales</taxon>
        <taxon>Umbelopsidaceae</taxon>
        <taxon>Umbelopsis</taxon>
    </lineage>
</organism>
<dbReference type="SUPFAM" id="SSF47473">
    <property type="entry name" value="EF-hand"/>
    <property type="match status" value="1"/>
</dbReference>
<dbReference type="SMART" id="SM00054">
    <property type="entry name" value="EFh"/>
    <property type="match status" value="1"/>
</dbReference>
<evidence type="ECO:0008006" key="6">
    <source>
        <dbReference type="Google" id="ProtNLM"/>
    </source>
</evidence>
<dbReference type="InterPro" id="IPR001810">
    <property type="entry name" value="F-box_dom"/>
</dbReference>
<comment type="caution">
    <text evidence="4">The sequence shown here is derived from an EMBL/GenBank/DDBJ whole genome shotgun (WGS) entry which is preliminary data.</text>
</comment>
<reference evidence="4" key="1">
    <citation type="submission" date="2020-12" db="EMBL/GenBank/DDBJ databases">
        <title>Metabolic potential, ecology and presence of endohyphal bacteria is reflected in genomic diversity of Mucoromycotina.</title>
        <authorList>
            <person name="Muszewska A."/>
            <person name="Okrasinska A."/>
            <person name="Steczkiewicz K."/>
            <person name="Drgas O."/>
            <person name="Orlowska M."/>
            <person name="Perlinska-Lenart U."/>
            <person name="Aleksandrzak-Piekarczyk T."/>
            <person name="Szatraj K."/>
            <person name="Zielenkiewicz U."/>
            <person name="Pilsyk S."/>
            <person name="Malc E."/>
            <person name="Mieczkowski P."/>
            <person name="Kruszewska J.S."/>
            <person name="Biernat P."/>
            <person name="Pawlowska J."/>
        </authorList>
    </citation>
    <scope>NUCLEOTIDE SEQUENCE</scope>
    <source>
        <strain evidence="4">WA0000067209</strain>
    </source>
</reference>
<dbReference type="InterPro" id="IPR011992">
    <property type="entry name" value="EF-hand-dom_pair"/>
</dbReference>
<proteinExistence type="predicted"/>
<dbReference type="SUPFAM" id="SSF81383">
    <property type="entry name" value="F-box domain"/>
    <property type="match status" value="1"/>
</dbReference>
<dbReference type="Pfam" id="PF12937">
    <property type="entry name" value="F-box-like"/>
    <property type="match status" value="1"/>
</dbReference>